<organism evidence="2 3">
    <name type="scientific">Streptosporangium longisporum</name>
    <dbReference type="NCBI Taxonomy" id="46187"/>
    <lineage>
        <taxon>Bacteria</taxon>
        <taxon>Bacillati</taxon>
        <taxon>Actinomycetota</taxon>
        <taxon>Actinomycetes</taxon>
        <taxon>Streptosporangiales</taxon>
        <taxon>Streptosporangiaceae</taxon>
        <taxon>Streptosporangium</taxon>
    </lineage>
</organism>
<dbReference type="EMBL" id="BAAAWD010000031">
    <property type="protein sequence ID" value="GAA3041527.1"/>
    <property type="molecule type" value="Genomic_DNA"/>
</dbReference>
<reference evidence="3" key="1">
    <citation type="journal article" date="2019" name="Int. J. Syst. Evol. Microbiol.">
        <title>The Global Catalogue of Microorganisms (GCM) 10K type strain sequencing project: providing services to taxonomists for standard genome sequencing and annotation.</title>
        <authorList>
            <consortium name="The Broad Institute Genomics Platform"/>
            <consortium name="The Broad Institute Genome Sequencing Center for Infectious Disease"/>
            <person name="Wu L."/>
            <person name="Ma J."/>
        </authorList>
    </citation>
    <scope>NUCLEOTIDE SEQUENCE [LARGE SCALE GENOMIC DNA]</scope>
    <source>
        <strain evidence="3">JCM 3106</strain>
    </source>
</reference>
<evidence type="ECO:0000256" key="1">
    <source>
        <dbReference type="SAM" id="MobiDB-lite"/>
    </source>
</evidence>
<sequence length="134" mass="14852">MTARWRLAPTPRGHRRYQRPLVSAASEHARRRRGQSGAARHGAIARVAGLTATPAYTTIANREFNMMQSAENEMKIGRPPSPTDQFNFSGGAASYNWACAERQAGPAEPQYHWRLAQNQQPKTGCARWKAPPAP</sequence>
<feature type="region of interest" description="Disordered" evidence="1">
    <location>
        <begin position="1"/>
        <end position="42"/>
    </location>
</feature>
<comment type="caution">
    <text evidence="2">The sequence shown here is derived from an EMBL/GenBank/DDBJ whole genome shotgun (WGS) entry which is preliminary data.</text>
</comment>
<evidence type="ECO:0000313" key="2">
    <source>
        <dbReference type="EMBL" id="GAA3041527.1"/>
    </source>
</evidence>
<evidence type="ECO:0000313" key="3">
    <source>
        <dbReference type="Proteomes" id="UP001499930"/>
    </source>
</evidence>
<protein>
    <submittedName>
        <fullName evidence="2">Uncharacterized protein</fullName>
    </submittedName>
</protein>
<gene>
    <name evidence="2" type="ORF">GCM10017559_82900</name>
</gene>
<name>A0ABP6LHF1_9ACTN</name>
<accession>A0ABP6LHF1</accession>
<proteinExistence type="predicted"/>
<dbReference type="Proteomes" id="UP001499930">
    <property type="component" value="Unassembled WGS sequence"/>
</dbReference>
<keyword evidence="3" id="KW-1185">Reference proteome</keyword>